<evidence type="ECO:0000313" key="1">
    <source>
        <dbReference type="EMBL" id="KAF9879376.1"/>
    </source>
</evidence>
<protein>
    <submittedName>
        <fullName evidence="1">Uncharacterized protein</fullName>
    </submittedName>
</protein>
<keyword evidence="2" id="KW-1185">Reference proteome</keyword>
<name>A0A9P6LNM4_9PEZI</name>
<dbReference type="Proteomes" id="UP000781932">
    <property type="component" value="Unassembled WGS sequence"/>
</dbReference>
<evidence type="ECO:0000313" key="2">
    <source>
        <dbReference type="Proteomes" id="UP000781932"/>
    </source>
</evidence>
<dbReference type="EMBL" id="JAATWM020000007">
    <property type="protein sequence ID" value="KAF9879376.1"/>
    <property type="molecule type" value="Genomic_DNA"/>
</dbReference>
<sequence length="402" mass="45499">MALSLDQVRIQDHDELYSEGQTIELTPHKAPKPWGWKWYPMPPDLTSDDIRQTDESKRIPRMQQVFQDKPHNLDLEIQKDAMRKMKVEVLEVLSVNNRSGSFIPGTQKIKCRVLEVPSVISSADLQQTPVIGDVIFLKVYDALFWPHHVNSVNSYIRLTARADMAMSDEVGAYQTLYNAGLTGPSSVAPQWLGCWTAEVPTTDPSFQGQTRFVGVIALEFLDAICLKDLWVTKQFRKPIYLGDSSKLTKDGREIIEGQLDRATRLGTIEDLLDGIVKQYKVNVTHEIIHPENVLISLRGGGGSRNLTRPRVSLVGYKNSVVGSFREPPQDVFAKWPNPPHPFRRFNTQILGHFLKYMDPKWKVNDPETVLAVDKWLLKTFGSLDGDKYTSFVCGEASPPIKL</sequence>
<gene>
    <name evidence="1" type="ORF">CkaCkLH20_02919</name>
</gene>
<organism evidence="1 2">
    <name type="scientific">Colletotrichum karsti</name>
    <dbReference type="NCBI Taxonomy" id="1095194"/>
    <lineage>
        <taxon>Eukaryota</taxon>
        <taxon>Fungi</taxon>
        <taxon>Dikarya</taxon>
        <taxon>Ascomycota</taxon>
        <taxon>Pezizomycotina</taxon>
        <taxon>Sordariomycetes</taxon>
        <taxon>Hypocreomycetidae</taxon>
        <taxon>Glomerellales</taxon>
        <taxon>Glomerellaceae</taxon>
        <taxon>Colletotrichum</taxon>
        <taxon>Colletotrichum boninense species complex</taxon>
    </lineage>
</organism>
<dbReference type="GeneID" id="62158712"/>
<dbReference type="RefSeq" id="XP_038748837.1">
    <property type="nucleotide sequence ID" value="XM_038885638.1"/>
</dbReference>
<dbReference type="AlphaFoldDB" id="A0A9P6LNM4"/>
<proteinExistence type="predicted"/>
<accession>A0A9P6LNM4</accession>
<dbReference type="OrthoDB" id="4267316at2759"/>
<reference evidence="1" key="2">
    <citation type="submission" date="2020-11" db="EMBL/GenBank/DDBJ databases">
        <title>Whole genome sequencing of Colletotrichum sp.</title>
        <authorList>
            <person name="Li H."/>
        </authorList>
    </citation>
    <scope>NUCLEOTIDE SEQUENCE</scope>
    <source>
        <strain evidence="1">CkLH20</strain>
    </source>
</reference>
<reference evidence="1" key="1">
    <citation type="submission" date="2020-03" db="EMBL/GenBank/DDBJ databases">
        <authorList>
            <person name="He L."/>
        </authorList>
    </citation>
    <scope>NUCLEOTIDE SEQUENCE</scope>
    <source>
        <strain evidence="1">CkLH20</strain>
    </source>
</reference>
<comment type="caution">
    <text evidence="1">The sequence shown here is derived from an EMBL/GenBank/DDBJ whole genome shotgun (WGS) entry which is preliminary data.</text>
</comment>